<evidence type="ECO:0000313" key="4">
    <source>
        <dbReference type="Proteomes" id="UP000178129"/>
    </source>
</evidence>
<feature type="compositionally biased region" description="Polar residues" evidence="1">
    <location>
        <begin position="375"/>
        <end position="393"/>
    </location>
</feature>
<proteinExistence type="predicted"/>
<feature type="region of interest" description="Disordered" evidence="1">
    <location>
        <begin position="149"/>
        <end position="180"/>
    </location>
</feature>
<gene>
    <name evidence="3" type="ORF">RCO7_08187</name>
</gene>
<keyword evidence="2" id="KW-0812">Transmembrane</keyword>
<keyword evidence="2" id="KW-0472">Membrane</keyword>
<organism evidence="3 4">
    <name type="scientific">Rhynchosporium graminicola</name>
    <dbReference type="NCBI Taxonomy" id="2792576"/>
    <lineage>
        <taxon>Eukaryota</taxon>
        <taxon>Fungi</taxon>
        <taxon>Dikarya</taxon>
        <taxon>Ascomycota</taxon>
        <taxon>Pezizomycotina</taxon>
        <taxon>Leotiomycetes</taxon>
        <taxon>Helotiales</taxon>
        <taxon>Ploettnerulaceae</taxon>
        <taxon>Rhynchosporium</taxon>
    </lineage>
</organism>
<feature type="transmembrane region" description="Helical" evidence="2">
    <location>
        <begin position="115"/>
        <end position="141"/>
    </location>
</feature>
<feature type="compositionally biased region" description="Basic and acidic residues" evidence="1">
    <location>
        <begin position="310"/>
        <end position="328"/>
    </location>
</feature>
<feature type="compositionally biased region" description="Basic and acidic residues" evidence="1">
    <location>
        <begin position="149"/>
        <end position="170"/>
    </location>
</feature>
<evidence type="ECO:0000256" key="2">
    <source>
        <dbReference type="SAM" id="Phobius"/>
    </source>
</evidence>
<evidence type="ECO:0000313" key="3">
    <source>
        <dbReference type="EMBL" id="CZT08496.1"/>
    </source>
</evidence>
<sequence length="393" mass="41992">MGTMPNAPAAQTPQTSVPLQITTLISVQTVTATQIQTSPPLQSSSTSVSSAATTPPAPNLPPIPFSPHQTQREEELARPTGPAGAPFGEARPGVEAALIAEAAVRQPAVASAPPLSAVTIASAAIGGVVIMTLIVVVSVIVMRWRAAKKAEASENKETSSEARPQDEEKGMNMSGGARAPEADRSFVEMRGPNGFAAPDSSTGIIPIMRPTTAAGLENPFQSPLPSPRWLNEERNDYRNSEYSAGGYNETSDPFSGATLRPEPPAIPGNGMRNNEAMDSSMKGKYADRQSEWSVATLTPAYPGDSTRTVRTRDVDSLDREVDQMRSRYPEQYSDPNERNYDPSNPRDPPTIETSNGLRIPAAGLERRVSGEGPGNMNSQTFQKLLHDVQSQPF</sequence>
<evidence type="ECO:0000256" key="1">
    <source>
        <dbReference type="SAM" id="MobiDB-lite"/>
    </source>
</evidence>
<comment type="caution">
    <text evidence="3">The sequence shown here is derived from an EMBL/GenBank/DDBJ whole genome shotgun (WGS) entry which is preliminary data.</text>
</comment>
<dbReference type="InParanoid" id="A0A1E1LDA6"/>
<dbReference type="EMBL" id="FJUW01000046">
    <property type="protein sequence ID" value="CZT08496.1"/>
    <property type="molecule type" value="Genomic_DNA"/>
</dbReference>
<reference evidence="4" key="1">
    <citation type="submission" date="2016-03" db="EMBL/GenBank/DDBJ databases">
        <authorList>
            <person name="Ploux O."/>
        </authorList>
    </citation>
    <scope>NUCLEOTIDE SEQUENCE [LARGE SCALE GENOMIC DNA]</scope>
    <source>
        <strain evidence="4">UK7</strain>
    </source>
</reference>
<feature type="compositionally biased region" description="Pro residues" evidence="1">
    <location>
        <begin position="55"/>
        <end position="65"/>
    </location>
</feature>
<feature type="region of interest" description="Disordered" evidence="1">
    <location>
        <begin position="35"/>
        <end position="89"/>
    </location>
</feature>
<keyword evidence="4" id="KW-1185">Reference proteome</keyword>
<accession>A0A1E1LDA6</accession>
<keyword evidence="2" id="KW-1133">Transmembrane helix</keyword>
<dbReference type="Proteomes" id="UP000178129">
    <property type="component" value="Unassembled WGS sequence"/>
</dbReference>
<protein>
    <submittedName>
        <fullName evidence="3">Uncharacterized protein</fullName>
    </submittedName>
</protein>
<feature type="compositionally biased region" description="Low complexity" evidence="1">
    <location>
        <begin position="35"/>
        <end position="54"/>
    </location>
</feature>
<feature type="region of interest" description="Disordered" evidence="1">
    <location>
        <begin position="261"/>
        <end position="393"/>
    </location>
</feature>
<dbReference type="AlphaFoldDB" id="A0A1E1LDA6"/>
<name>A0A1E1LDA6_9HELO</name>